<dbReference type="Gene3D" id="2.40.100.10">
    <property type="entry name" value="Cyclophilin-like"/>
    <property type="match status" value="1"/>
</dbReference>
<evidence type="ECO:0000256" key="3">
    <source>
        <dbReference type="ARBA" id="ARBA00023110"/>
    </source>
</evidence>
<dbReference type="Pfam" id="PF00160">
    <property type="entry name" value="Pro_isomerase"/>
    <property type="match status" value="1"/>
</dbReference>
<dbReference type="CDD" id="cd00317">
    <property type="entry name" value="cyclophilin"/>
    <property type="match status" value="1"/>
</dbReference>
<dbReference type="PROSITE" id="PS50072">
    <property type="entry name" value="CSA_PPIASE_2"/>
    <property type="match status" value="1"/>
</dbReference>
<evidence type="ECO:0000256" key="4">
    <source>
        <dbReference type="ARBA" id="ARBA00023235"/>
    </source>
</evidence>
<evidence type="ECO:0000256" key="5">
    <source>
        <dbReference type="RuleBase" id="RU363019"/>
    </source>
</evidence>
<dbReference type="InterPro" id="IPR020892">
    <property type="entry name" value="Cyclophilin-type_PPIase_CS"/>
</dbReference>
<dbReference type="GO" id="GO:0003755">
    <property type="term" value="F:peptidyl-prolyl cis-trans isomerase activity"/>
    <property type="evidence" value="ECO:0007669"/>
    <property type="project" value="UniProtKB-UniRule"/>
</dbReference>
<accession>A0A1G1ZLC0</accession>
<comment type="similarity">
    <text evidence="2 5">Belongs to the cyclophilin-type PPIase family.</text>
</comment>
<keyword evidence="3 5" id="KW-0697">Rotamase</keyword>
<dbReference type="PRINTS" id="PR00153">
    <property type="entry name" value="CSAPPISMRASE"/>
</dbReference>
<dbReference type="Proteomes" id="UP000177960">
    <property type="component" value="Unassembled WGS sequence"/>
</dbReference>
<dbReference type="PANTHER" id="PTHR45625">
    <property type="entry name" value="PEPTIDYL-PROLYL CIS-TRANS ISOMERASE-RELATED"/>
    <property type="match status" value="1"/>
</dbReference>
<gene>
    <name evidence="7" type="ORF">A3B92_00550</name>
</gene>
<name>A0A1G1ZLC0_9BACT</name>
<reference evidence="7 8" key="1">
    <citation type="journal article" date="2016" name="Nat. Commun.">
        <title>Thousands of microbial genomes shed light on interconnected biogeochemical processes in an aquifer system.</title>
        <authorList>
            <person name="Anantharaman K."/>
            <person name="Brown C.T."/>
            <person name="Hug L.A."/>
            <person name="Sharon I."/>
            <person name="Castelle C.J."/>
            <person name="Probst A.J."/>
            <person name="Thomas B.C."/>
            <person name="Singh A."/>
            <person name="Wilkins M.J."/>
            <person name="Karaoz U."/>
            <person name="Brodie E.L."/>
            <person name="Williams K.H."/>
            <person name="Hubbard S.S."/>
            <person name="Banfield J.F."/>
        </authorList>
    </citation>
    <scope>NUCLEOTIDE SEQUENCE [LARGE SCALE GENOMIC DNA]</scope>
</reference>
<keyword evidence="4 5" id="KW-0413">Isomerase</keyword>
<dbReference type="InterPro" id="IPR029000">
    <property type="entry name" value="Cyclophilin-like_dom_sf"/>
</dbReference>
<dbReference type="AlphaFoldDB" id="A0A1G1ZLC0"/>
<evidence type="ECO:0000256" key="1">
    <source>
        <dbReference type="ARBA" id="ARBA00002388"/>
    </source>
</evidence>
<protein>
    <recommendedName>
        <fullName evidence="5">Peptidyl-prolyl cis-trans isomerase</fullName>
        <shortName evidence="5">PPIase</shortName>
        <ecNumber evidence="5">5.2.1.8</ecNumber>
    </recommendedName>
</protein>
<evidence type="ECO:0000259" key="6">
    <source>
        <dbReference type="PROSITE" id="PS50072"/>
    </source>
</evidence>
<dbReference type="EC" id="5.2.1.8" evidence="5"/>
<dbReference type="InterPro" id="IPR044666">
    <property type="entry name" value="Cyclophilin_A-like"/>
</dbReference>
<dbReference type="InterPro" id="IPR024936">
    <property type="entry name" value="Cyclophilin-type_PPIase"/>
</dbReference>
<dbReference type="PROSITE" id="PS00170">
    <property type="entry name" value="CSA_PPIASE_1"/>
    <property type="match status" value="1"/>
</dbReference>
<dbReference type="SUPFAM" id="SSF50891">
    <property type="entry name" value="Cyclophilin-like"/>
    <property type="match status" value="1"/>
</dbReference>
<evidence type="ECO:0000256" key="2">
    <source>
        <dbReference type="ARBA" id="ARBA00007365"/>
    </source>
</evidence>
<dbReference type="EMBL" id="MHJG01000002">
    <property type="protein sequence ID" value="OGY64620.1"/>
    <property type="molecule type" value="Genomic_DNA"/>
</dbReference>
<organism evidence="7 8">
    <name type="scientific">Candidatus Harrisonbacteria bacterium RIFCSPHIGHO2_02_FULL_42_16</name>
    <dbReference type="NCBI Taxonomy" id="1798404"/>
    <lineage>
        <taxon>Bacteria</taxon>
        <taxon>Candidatus Harrisoniibacteriota</taxon>
    </lineage>
</organism>
<sequence length="156" mass="16954">MKTNFGEIKLELFSSDAPKTVENFVKLTESGFYDGVKFHRVIKGFMIQGGDPLSKDNSLKDGWGTGGPGYVFPDEIRANNYNITGTIAMANAGPNTNGSQFFINTADNNFLDTKHTVFGKVIAGMEAVRKIENSATEGPDRPIEDAAIESVKILSK</sequence>
<dbReference type="GO" id="GO:0006457">
    <property type="term" value="P:protein folding"/>
    <property type="evidence" value="ECO:0007669"/>
    <property type="project" value="InterPro"/>
</dbReference>
<comment type="catalytic activity">
    <reaction evidence="5">
        <text>[protein]-peptidylproline (omega=180) = [protein]-peptidylproline (omega=0)</text>
        <dbReference type="Rhea" id="RHEA:16237"/>
        <dbReference type="Rhea" id="RHEA-COMP:10747"/>
        <dbReference type="Rhea" id="RHEA-COMP:10748"/>
        <dbReference type="ChEBI" id="CHEBI:83833"/>
        <dbReference type="ChEBI" id="CHEBI:83834"/>
        <dbReference type="EC" id="5.2.1.8"/>
    </reaction>
</comment>
<dbReference type="InterPro" id="IPR002130">
    <property type="entry name" value="Cyclophilin-type_PPIase_dom"/>
</dbReference>
<comment type="function">
    <text evidence="1 5">PPIases accelerate the folding of proteins. It catalyzes the cis-trans isomerization of proline imidic peptide bonds in oligopeptides.</text>
</comment>
<comment type="caution">
    <text evidence="7">The sequence shown here is derived from an EMBL/GenBank/DDBJ whole genome shotgun (WGS) entry which is preliminary data.</text>
</comment>
<dbReference type="STRING" id="1798404.A3B92_00550"/>
<dbReference type="PANTHER" id="PTHR45625:SF4">
    <property type="entry name" value="PEPTIDYLPROLYL ISOMERASE DOMAIN AND WD REPEAT-CONTAINING PROTEIN 1"/>
    <property type="match status" value="1"/>
</dbReference>
<proteinExistence type="inferred from homology"/>
<evidence type="ECO:0000313" key="8">
    <source>
        <dbReference type="Proteomes" id="UP000177960"/>
    </source>
</evidence>
<feature type="domain" description="PPIase cyclophilin-type" evidence="6">
    <location>
        <begin position="1"/>
        <end position="153"/>
    </location>
</feature>
<dbReference type="PIRSF" id="PIRSF001467">
    <property type="entry name" value="Peptidylpro_ismrse"/>
    <property type="match status" value="1"/>
</dbReference>
<evidence type="ECO:0000313" key="7">
    <source>
        <dbReference type="EMBL" id="OGY64620.1"/>
    </source>
</evidence>